<evidence type="ECO:0000256" key="7">
    <source>
        <dbReference type="ARBA" id="ARBA00019608"/>
    </source>
</evidence>
<dbReference type="GO" id="GO:0008654">
    <property type="term" value="P:phospholipid biosynthetic process"/>
    <property type="evidence" value="ECO:0007669"/>
    <property type="project" value="UniProtKB-KW"/>
</dbReference>
<keyword evidence="8" id="KW-1003">Cell membrane</keyword>
<evidence type="ECO:0000313" key="21">
    <source>
        <dbReference type="Proteomes" id="UP000002734"/>
    </source>
</evidence>
<dbReference type="HOGENOM" id="CLU_077117_0_0_6"/>
<proteinExistence type="inferred from homology"/>
<keyword evidence="21" id="KW-1185">Reference proteome</keyword>
<dbReference type="InterPro" id="IPR003763">
    <property type="entry name" value="CDP-diacylglyc_Pase"/>
</dbReference>
<dbReference type="Gene3D" id="3.30.428.30">
    <property type="entry name" value="HIT family - CDH-like"/>
    <property type="match status" value="1"/>
</dbReference>
<evidence type="ECO:0000256" key="18">
    <source>
        <dbReference type="ARBA" id="ARBA00032892"/>
    </source>
</evidence>
<feature type="transmembrane region" description="Helical" evidence="19">
    <location>
        <begin position="6"/>
        <end position="26"/>
    </location>
</feature>
<dbReference type="NCBIfam" id="NF003986">
    <property type="entry name" value="PRK05471.1-5"/>
    <property type="match status" value="1"/>
</dbReference>
<evidence type="ECO:0000256" key="4">
    <source>
        <dbReference type="ARBA" id="ARBA00005189"/>
    </source>
</evidence>
<sequence>MRHNNAFIYLVILLVLPLLAVALYLWREYSPRGNGNALWTFVSEQCVPNQQQHAAPAPCLDVDLPHHYALFKDRRGPYHNLLIPTDRISGIESPALLETGTPAYFAAAWNYRDWLSRQMGKPIKDAYIGLAINSLFGRTQNQLHIHISCLKPDVYRTLQDHTAAITTDWRALPQPLEGHSYLAKKLSDSDLTQQDPFRQLAQYAQSTNDNMENYGLALAALPSGERVLLAVRRGFLGLMNRGSAEEILDVGCALAQ</sequence>
<dbReference type="eggNOG" id="COG2134">
    <property type="taxonomic scope" value="Bacteria"/>
</dbReference>
<evidence type="ECO:0000256" key="16">
    <source>
        <dbReference type="ARBA" id="ARBA00023264"/>
    </source>
</evidence>
<dbReference type="Proteomes" id="UP000002734">
    <property type="component" value="Chromosome"/>
</dbReference>
<dbReference type="EC" id="3.6.1.26" evidence="6"/>
<evidence type="ECO:0000256" key="10">
    <source>
        <dbReference type="ARBA" id="ARBA00022692"/>
    </source>
</evidence>
<dbReference type="AlphaFoldDB" id="C6CDP1"/>
<evidence type="ECO:0000256" key="14">
    <source>
        <dbReference type="ARBA" id="ARBA00023136"/>
    </source>
</evidence>
<name>C6CDP1_MUSP7</name>
<keyword evidence="10 19" id="KW-0812">Transmembrane</keyword>
<comment type="pathway">
    <text evidence="3">Phospholipid metabolism; CDP-diacylglycerol degradation; phosphatidate from CDP-diacylglycerol: step 1/1.</text>
</comment>
<evidence type="ECO:0000256" key="3">
    <source>
        <dbReference type="ARBA" id="ARBA00004927"/>
    </source>
</evidence>
<dbReference type="Pfam" id="PF02611">
    <property type="entry name" value="CDH"/>
    <property type="match status" value="1"/>
</dbReference>
<evidence type="ECO:0000256" key="1">
    <source>
        <dbReference type="ARBA" id="ARBA00001007"/>
    </source>
</evidence>
<protein>
    <recommendedName>
        <fullName evidence="7">CDP-diacylglycerol pyrophosphatase</fullName>
        <ecNumber evidence="6">3.6.1.26</ecNumber>
    </recommendedName>
    <alternativeName>
        <fullName evidence="17">CDP-diacylglycerol phosphatidylhydrolase</fullName>
    </alternativeName>
    <alternativeName>
        <fullName evidence="18">CDP-diglyceride hydrolase</fullName>
    </alternativeName>
</protein>
<dbReference type="GO" id="GO:0008715">
    <property type="term" value="F:CDP-diacylglycerol diphosphatase activity"/>
    <property type="evidence" value="ECO:0007669"/>
    <property type="project" value="UniProtKB-EC"/>
</dbReference>
<dbReference type="EMBL" id="CP001654">
    <property type="protein sequence ID" value="ACS85158.1"/>
    <property type="molecule type" value="Genomic_DNA"/>
</dbReference>
<organism evidence="20 21">
    <name type="scientific">Musicola paradisiaca (strain Ech703)</name>
    <name type="common">Dickeya paradisiaca</name>
    <name type="synonym">Dickeya dadantii</name>
    <dbReference type="NCBI Taxonomy" id="579405"/>
    <lineage>
        <taxon>Bacteria</taxon>
        <taxon>Pseudomonadati</taxon>
        <taxon>Pseudomonadota</taxon>
        <taxon>Gammaproteobacteria</taxon>
        <taxon>Enterobacterales</taxon>
        <taxon>Pectobacteriaceae</taxon>
        <taxon>Musicola</taxon>
    </lineage>
</organism>
<dbReference type="STRING" id="579405.Dd703_1356"/>
<comment type="catalytic activity">
    <reaction evidence="1">
        <text>a CDP-1,2-diacyl-sn-glycerol + H2O = a 1,2-diacyl-sn-glycero-3-phosphate + CMP + 2 H(+)</text>
        <dbReference type="Rhea" id="RHEA:15221"/>
        <dbReference type="ChEBI" id="CHEBI:15377"/>
        <dbReference type="ChEBI" id="CHEBI:15378"/>
        <dbReference type="ChEBI" id="CHEBI:58332"/>
        <dbReference type="ChEBI" id="CHEBI:58608"/>
        <dbReference type="ChEBI" id="CHEBI:60377"/>
        <dbReference type="EC" id="3.6.1.26"/>
    </reaction>
</comment>
<evidence type="ECO:0000313" key="20">
    <source>
        <dbReference type="EMBL" id="ACS85158.1"/>
    </source>
</evidence>
<evidence type="ECO:0000256" key="19">
    <source>
        <dbReference type="SAM" id="Phobius"/>
    </source>
</evidence>
<keyword evidence="15" id="KW-0594">Phospholipid biosynthesis</keyword>
<dbReference type="UniPathway" id="UPA00609">
    <property type="reaction ID" value="UER00664"/>
</dbReference>
<keyword evidence="14 19" id="KW-0472">Membrane</keyword>
<reference evidence="20" key="1">
    <citation type="submission" date="2009-06" db="EMBL/GenBank/DDBJ databases">
        <title>Complete sequence of Dickeya dadantii Ech703.</title>
        <authorList>
            <consortium name="US DOE Joint Genome Institute"/>
            <person name="Lucas S."/>
            <person name="Copeland A."/>
            <person name="Lapidus A."/>
            <person name="Glavina del Rio T."/>
            <person name="Dalin E."/>
            <person name="Tice H."/>
            <person name="Bruce D."/>
            <person name="Goodwin L."/>
            <person name="Pitluck S."/>
            <person name="Chertkov O."/>
            <person name="Brettin T."/>
            <person name="Detter J.C."/>
            <person name="Han C."/>
            <person name="Larimer F."/>
            <person name="Land M."/>
            <person name="Hauser L."/>
            <person name="Kyrpides N."/>
            <person name="Mikhailova N."/>
            <person name="Balakrishnan V."/>
            <person name="Glasner J."/>
            <person name="Perna N.T."/>
        </authorList>
    </citation>
    <scope>NUCLEOTIDE SEQUENCE [LARGE SCALE GENOMIC DNA]</scope>
    <source>
        <strain evidence="20">Ech703</strain>
    </source>
</reference>
<dbReference type="SUPFAM" id="SSF54197">
    <property type="entry name" value="HIT-like"/>
    <property type="match status" value="1"/>
</dbReference>
<dbReference type="KEGG" id="dda:Dd703_1356"/>
<dbReference type="RefSeq" id="WP_012764975.1">
    <property type="nucleotide sequence ID" value="NC_012880.1"/>
</dbReference>
<keyword evidence="9" id="KW-0444">Lipid biosynthesis</keyword>
<dbReference type="GO" id="GO:0046342">
    <property type="term" value="P:CDP-diacylglycerol catabolic process"/>
    <property type="evidence" value="ECO:0007669"/>
    <property type="project" value="UniProtKB-UniPathway"/>
</dbReference>
<evidence type="ECO:0000256" key="6">
    <source>
        <dbReference type="ARBA" id="ARBA00012375"/>
    </source>
</evidence>
<keyword evidence="16" id="KW-1208">Phospholipid metabolism</keyword>
<evidence type="ECO:0000256" key="11">
    <source>
        <dbReference type="ARBA" id="ARBA00022801"/>
    </source>
</evidence>
<evidence type="ECO:0000256" key="8">
    <source>
        <dbReference type="ARBA" id="ARBA00022475"/>
    </source>
</evidence>
<evidence type="ECO:0000256" key="2">
    <source>
        <dbReference type="ARBA" id="ARBA00004162"/>
    </source>
</evidence>
<evidence type="ECO:0000256" key="13">
    <source>
        <dbReference type="ARBA" id="ARBA00023098"/>
    </source>
</evidence>
<accession>C6CDP1</accession>
<comment type="subcellular location">
    <subcellularLocation>
        <location evidence="2">Cell membrane</location>
        <topology evidence="2">Single-pass membrane protein</topology>
    </subcellularLocation>
</comment>
<keyword evidence="11 20" id="KW-0378">Hydrolase</keyword>
<evidence type="ECO:0000256" key="5">
    <source>
        <dbReference type="ARBA" id="ARBA00006435"/>
    </source>
</evidence>
<dbReference type="GO" id="GO:0005886">
    <property type="term" value="C:plasma membrane"/>
    <property type="evidence" value="ECO:0007669"/>
    <property type="project" value="UniProtKB-SubCell"/>
</dbReference>
<dbReference type="PIRSF" id="PIRSF001273">
    <property type="entry name" value="CDH"/>
    <property type="match status" value="1"/>
</dbReference>
<keyword evidence="13" id="KW-0443">Lipid metabolism</keyword>
<dbReference type="InterPro" id="IPR036265">
    <property type="entry name" value="HIT-like_sf"/>
</dbReference>
<comment type="pathway">
    <text evidence="4">Lipid metabolism.</text>
</comment>
<evidence type="ECO:0000256" key="9">
    <source>
        <dbReference type="ARBA" id="ARBA00022516"/>
    </source>
</evidence>
<evidence type="ECO:0000256" key="12">
    <source>
        <dbReference type="ARBA" id="ARBA00022989"/>
    </source>
</evidence>
<comment type="similarity">
    <text evidence="5">Belongs to the Cdh family.</text>
</comment>
<gene>
    <name evidence="20" type="ordered locus">Dd703_1356</name>
</gene>
<evidence type="ECO:0000256" key="15">
    <source>
        <dbReference type="ARBA" id="ARBA00023209"/>
    </source>
</evidence>
<keyword evidence="12 19" id="KW-1133">Transmembrane helix</keyword>
<evidence type="ECO:0000256" key="17">
    <source>
        <dbReference type="ARBA" id="ARBA00032888"/>
    </source>
</evidence>